<dbReference type="InterPro" id="IPR043519">
    <property type="entry name" value="NT_sf"/>
</dbReference>
<evidence type="ECO:0000256" key="5">
    <source>
        <dbReference type="ARBA" id="ARBA00012388"/>
    </source>
</evidence>
<dbReference type="InterPro" id="IPR007012">
    <property type="entry name" value="PolA_pol_cen_dom"/>
</dbReference>
<feature type="compositionally biased region" description="Low complexity" evidence="13">
    <location>
        <begin position="413"/>
        <end position="425"/>
    </location>
</feature>
<keyword evidence="6" id="KW-0507">mRNA processing</keyword>
<evidence type="ECO:0000313" key="16">
    <source>
        <dbReference type="EMBL" id="GKT17927.1"/>
    </source>
</evidence>
<sequence length="431" mass="48800">MFWPDFIYSMDKSLAIGNKILRSVMQKHILFDTPQSSSDRRSAVKRIEIDVSQWIKQHYLPSNPHLTTIPNISIAQIHTYGSYRLGVNDPNSDIDSLALVPSFVTKREFFSDFAAYISVKDEYKDILVISSARVPIIKFTLYSIDIDLTLCVWHENRLPPREVRFTTDEFIRHLSQASVIASGGVRTTLAVKKALGSHSNGQKFDILYRIIKFWAKRRGIYSNVVGYLGGISWELLVSYLILQGPKKHHDIVDLSTPLSSLMSFFNLFSAWVWSPPSVQSIVALKSIKNKPGMSFAHLVYNPRAHENARDMMVIVTPSYPEINSSKNVSFSTRHVICSELERGVQSIREIDSLLAQLGDLRRAWELRADQERLRRRELYVTSKVRNSGNNNNDTTLSADKCATDVEGRGKDVTALSSSTSTKTTSGEYRST</sequence>
<comment type="subcellular location">
    <subcellularLocation>
        <location evidence="3">Nucleus</location>
    </subcellularLocation>
</comment>
<proteinExistence type="inferred from homology"/>
<feature type="region of interest" description="Disordered" evidence="13">
    <location>
        <begin position="407"/>
        <end position="431"/>
    </location>
</feature>
<evidence type="ECO:0000256" key="6">
    <source>
        <dbReference type="ARBA" id="ARBA00022664"/>
    </source>
</evidence>
<dbReference type="Pfam" id="PF20750">
    <property type="entry name" value="PAP_NTPase"/>
    <property type="match status" value="1"/>
</dbReference>
<keyword evidence="9" id="KW-0547">Nucleotide-binding</keyword>
<dbReference type="Gene3D" id="3.30.460.10">
    <property type="entry name" value="Beta Polymerase, domain 2"/>
    <property type="match status" value="1"/>
</dbReference>
<evidence type="ECO:0000313" key="17">
    <source>
        <dbReference type="Proteomes" id="UP001057375"/>
    </source>
</evidence>
<keyword evidence="11" id="KW-0460">Magnesium</keyword>
<keyword evidence="17" id="KW-1185">Reference proteome</keyword>
<evidence type="ECO:0000256" key="12">
    <source>
        <dbReference type="ARBA" id="ARBA00023242"/>
    </source>
</evidence>
<name>A0ABQ5JV41_9EUKA</name>
<accession>A0ABQ5JV41</accession>
<dbReference type="PANTHER" id="PTHR10682:SF10">
    <property type="entry name" value="POLYNUCLEOTIDE ADENYLYLTRANSFERASE"/>
    <property type="match status" value="1"/>
</dbReference>
<evidence type="ECO:0000259" key="14">
    <source>
        <dbReference type="Pfam" id="PF04928"/>
    </source>
</evidence>
<keyword evidence="7" id="KW-0808">Transferase</keyword>
<feature type="domain" description="Poly(A) polymerase nucleotidyltransferase" evidence="15">
    <location>
        <begin position="19"/>
        <end position="192"/>
    </location>
</feature>
<evidence type="ECO:0000259" key="15">
    <source>
        <dbReference type="Pfam" id="PF20750"/>
    </source>
</evidence>
<organism evidence="16 17">
    <name type="scientific">Aduncisulcus paluster</name>
    <dbReference type="NCBI Taxonomy" id="2918883"/>
    <lineage>
        <taxon>Eukaryota</taxon>
        <taxon>Metamonada</taxon>
        <taxon>Carpediemonas-like organisms</taxon>
        <taxon>Aduncisulcus</taxon>
    </lineage>
</organism>
<evidence type="ECO:0000256" key="4">
    <source>
        <dbReference type="ARBA" id="ARBA00010912"/>
    </source>
</evidence>
<dbReference type="CDD" id="cd05402">
    <property type="entry name" value="NT_PAP_TUTase"/>
    <property type="match status" value="1"/>
</dbReference>
<dbReference type="Proteomes" id="UP001057375">
    <property type="component" value="Unassembled WGS sequence"/>
</dbReference>
<feature type="domain" description="Poly(A) polymerase central" evidence="14">
    <location>
        <begin position="204"/>
        <end position="355"/>
    </location>
</feature>
<keyword evidence="10" id="KW-0067">ATP-binding</keyword>
<dbReference type="Pfam" id="PF04928">
    <property type="entry name" value="PAP_central"/>
    <property type="match status" value="1"/>
</dbReference>
<dbReference type="SUPFAM" id="SSF81301">
    <property type="entry name" value="Nucleotidyltransferase"/>
    <property type="match status" value="1"/>
</dbReference>
<dbReference type="EMBL" id="BQXS01011895">
    <property type="protein sequence ID" value="GKT17927.1"/>
    <property type="molecule type" value="Genomic_DNA"/>
</dbReference>
<evidence type="ECO:0000256" key="13">
    <source>
        <dbReference type="SAM" id="MobiDB-lite"/>
    </source>
</evidence>
<evidence type="ECO:0000256" key="1">
    <source>
        <dbReference type="ARBA" id="ARBA00001936"/>
    </source>
</evidence>
<dbReference type="Gene3D" id="1.10.1410.10">
    <property type="match status" value="1"/>
</dbReference>
<feature type="non-terminal residue" evidence="16">
    <location>
        <position position="431"/>
    </location>
</feature>
<dbReference type="InterPro" id="IPR048840">
    <property type="entry name" value="PolA_pol_NTPase"/>
</dbReference>
<keyword evidence="12" id="KW-0539">Nucleus</keyword>
<reference evidence="16" key="1">
    <citation type="submission" date="2022-03" db="EMBL/GenBank/DDBJ databases">
        <title>Draft genome sequence of Aduncisulcus paluster, a free-living microaerophilic Fornicata.</title>
        <authorList>
            <person name="Yuyama I."/>
            <person name="Kume K."/>
            <person name="Tamura T."/>
            <person name="Inagaki Y."/>
            <person name="Hashimoto T."/>
        </authorList>
    </citation>
    <scope>NUCLEOTIDE SEQUENCE</scope>
    <source>
        <strain evidence="16">NY0171</strain>
    </source>
</reference>
<comment type="similarity">
    <text evidence="4">Belongs to the poly(A) polymerase family.</text>
</comment>
<evidence type="ECO:0000256" key="10">
    <source>
        <dbReference type="ARBA" id="ARBA00022840"/>
    </source>
</evidence>
<evidence type="ECO:0000256" key="9">
    <source>
        <dbReference type="ARBA" id="ARBA00022741"/>
    </source>
</evidence>
<protein>
    <recommendedName>
        <fullName evidence="5">polynucleotide adenylyltransferase</fullName>
        <ecNumber evidence="5">2.7.7.19</ecNumber>
    </recommendedName>
</protein>
<evidence type="ECO:0000256" key="2">
    <source>
        <dbReference type="ARBA" id="ARBA00001946"/>
    </source>
</evidence>
<evidence type="ECO:0000256" key="8">
    <source>
        <dbReference type="ARBA" id="ARBA00022723"/>
    </source>
</evidence>
<dbReference type="SUPFAM" id="SSF81631">
    <property type="entry name" value="PAP/OAS1 substrate-binding domain"/>
    <property type="match status" value="1"/>
</dbReference>
<keyword evidence="8" id="KW-0479">Metal-binding</keyword>
<comment type="caution">
    <text evidence="16">The sequence shown here is derived from an EMBL/GenBank/DDBJ whole genome shotgun (WGS) entry which is preliminary data.</text>
</comment>
<comment type="cofactor">
    <cofactor evidence="1">
        <name>Mn(2+)</name>
        <dbReference type="ChEBI" id="CHEBI:29035"/>
    </cofactor>
</comment>
<evidence type="ECO:0000256" key="11">
    <source>
        <dbReference type="ARBA" id="ARBA00022842"/>
    </source>
</evidence>
<gene>
    <name evidence="16" type="ORF">ADUPG1_011204</name>
</gene>
<evidence type="ECO:0000256" key="7">
    <source>
        <dbReference type="ARBA" id="ARBA00022679"/>
    </source>
</evidence>
<evidence type="ECO:0000256" key="3">
    <source>
        <dbReference type="ARBA" id="ARBA00004123"/>
    </source>
</evidence>
<dbReference type="PANTHER" id="PTHR10682">
    <property type="entry name" value="POLY A POLYMERASE"/>
    <property type="match status" value="1"/>
</dbReference>
<comment type="cofactor">
    <cofactor evidence="2">
        <name>Mg(2+)</name>
        <dbReference type="ChEBI" id="CHEBI:18420"/>
    </cofactor>
</comment>
<dbReference type="EC" id="2.7.7.19" evidence="5"/>